<keyword evidence="2" id="KW-1185">Reference proteome</keyword>
<accession>A0ABQ3N4N7</accession>
<reference evidence="1 2" key="1">
    <citation type="journal article" date="2022" name="Int. J. Syst. Evol. Microbiol.">
        <title>Neobacillus kokaensis sp. nov., isolated from soil.</title>
        <authorList>
            <person name="Yuki K."/>
            <person name="Matsubara H."/>
            <person name="Yamaguchi S."/>
        </authorList>
    </citation>
    <scope>NUCLEOTIDE SEQUENCE [LARGE SCALE GENOMIC DNA]</scope>
    <source>
        <strain evidence="1 2">LOB 377</strain>
    </source>
</reference>
<evidence type="ECO:0000313" key="2">
    <source>
        <dbReference type="Proteomes" id="UP000637074"/>
    </source>
</evidence>
<sequence>MTKEFSGNQSLHNPYSNQPYIDLETMFGHIDTLIESTRGLKPLFQKVYPYIERYIKKK</sequence>
<dbReference type="Proteomes" id="UP000637074">
    <property type="component" value="Unassembled WGS sequence"/>
</dbReference>
<proteinExistence type="predicted"/>
<evidence type="ECO:0008006" key="3">
    <source>
        <dbReference type="Google" id="ProtNLM"/>
    </source>
</evidence>
<gene>
    <name evidence="1" type="ORF">AM1BK_20300</name>
</gene>
<comment type="caution">
    <text evidence="1">The sequence shown here is derived from an EMBL/GenBank/DDBJ whole genome shotgun (WGS) entry which is preliminary data.</text>
</comment>
<organism evidence="1 2">
    <name type="scientific">Neobacillus kokaensis</name>
    <dbReference type="NCBI Taxonomy" id="2759023"/>
    <lineage>
        <taxon>Bacteria</taxon>
        <taxon>Bacillati</taxon>
        <taxon>Bacillota</taxon>
        <taxon>Bacilli</taxon>
        <taxon>Bacillales</taxon>
        <taxon>Bacillaceae</taxon>
        <taxon>Neobacillus</taxon>
    </lineage>
</organism>
<protein>
    <recommendedName>
        <fullName evidence="3">Transposase</fullName>
    </recommendedName>
</protein>
<dbReference type="EMBL" id="BNDS01000007">
    <property type="protein sequence ID" value="GHH98487.1"/>
    <property type="molecule type" value="Genomic_DNA"/>
</dbReference>
<evidence type="ECO:0000313" key="1">
    <source>
        <dbReference type="EMBL" id="GHH98487.1"/>
    </source>
</evidence>
<name>A0ABQ3N4N7_9BACI</name>